<evidence type="ECO:0000256" key="8">
    <source>
        <dbReference type="ARBA" id="ARBA00023180"/>
    </source>
</evidence>
<comment type="similarity">
    <text evidence="2">Belongs to the sulfotransferase 2 family.</text>
</comment>
<reference evidence="10 11" key="1">
    <citation type="submission" date="2024-03" db="EMBL/GenBank/DDBJ databases">
        <title>Aureococcus anophagefferens CCMP1851 and Kratosvirus quantuckense: Draft genome of a second virus-susceptible host strain in the model system.</title>
        <authorList>
            <person name="Chase E."/>
            <person name="Truchon A.R."/>
            <person name="Schepens W."/>
            <person name="Wilhelm S.W."/>
        </authorList>
    </citation>
    <scope>NUCLEOTIDE SEQUENCE [LARGE SCALE GENOMIC DNA]</scope>
    <source>
        <strain evidence="10 11">CCMP1851</strain>
    </source>
</reference>
<feature type="signal peptide" evidence="9">
    <location>
        <begin position="1"/>
        <end position="19"/>
    </location>
</feature>
<gene>
    <name evidence="10" type="primary">CHST10</name>
    <name evidence="10" type="ORF">SO694_00013254</name>
</gene>
<keyword evidence="9" id="KW-0732">Signal</keyword>
<name>A0ABR1G1J2_AURAN</name>
<keyword evidence="3" id="KW-0808">Transferase</keyword>
<sequence>MGSTRVAVALLAVACAAIAQPVALTPEQVEIRAKHAAKKKKQHAESIKRMKWELASKQEAKKMATQALSEGELLEAEARRRRAESFSLRPQAATDIELGPGEFRPATRMMYYDESHRVAFCAIPKVACTEFIRLIYRLRGDARWWTEPHFRSNAPTVMTLGRDRAAAILNDPNWTKVAFFRDPATRLLSAFLDKFLDSPSRGVHGDYGLRHFGRKMNWTAFVDAIADPNTDKRRPEGLHMGTNAHWKPQRFTCSLEKFLPAYAFVGRYESLREHAETWLRAAGLWENHGAHGWAARDRRERIKPTPGAPPPLRDEMFARSAKHHTNSDRRKAAYLTPDVVAKIRKAYAMDYEIFDKLGAHPDRSPVSGRDWRPDRRRVCDLGLPRDRRDFGAYCKKAP</sequence>
<organism evidence="10 11">
    <name type="scientific">Aureococcus anophagefferens</name>
    <name type="common">Harmful bloom alga</name>
    <dbReference type="NCBI Taxonomy" id="44056"/>
    <lineage>
        <taxon>Eukaryota</taxon>
        <taxon>Sar</taxon>
        <taxon>Stramenopiles</taxon>
        <taxon>Ochrophyta</taxon>
        <taxon>Pelagophyceae</taxon>
        <taxon>Pelagomonadales</taxon>
        <taxon>Pelagomonadaceae</taxon>
        <taxon>Aureococcus</taxon>
    </lineage>
</organism>
<accession>A0ABR1G1J2</accession>
<evidence type="ECO:0000256" key="2">
    <source>
        <dbReference type="ARBA" id="ARBA00006339"/>
    </source>
</evidence>
<dbReference type="InterPro" id="IPR005331">
    <property type="entry name" value="Sulfotransferase"/>
</dbReference>
<evidence type="ECO:0000256" key="6">
    <source>
        <dbReference type="ARBA" id="ARBA00023034"/>
    </source>
</evidence>
<keyword evidence="5" id="KW-1133">Transmembrane helix</keyword>
<dbReference type="InterPro" id="IPR018011">
    <property type="entry name" value="Carb_sulfotrans_8-10"/>
</dbReference>
<comment type="caution">
    <text evidence="10">The sequence shown here is derived from an EMBL/GenBank/DDBJ whole genome shotgun (WGS) entry which is preliminary data.</text>
</comment>
<evidence type="ECO:0000313" key="11">
    <source>
        <dbReference type="Proteomes" id="UP001363151"/>
    </source>
</evidence>
<dbReference type="PANTHER" id="PTHR12137:SF54">
    <property type="entry name" value="CARBOHYDRATE SULFOTRANSFERASE"/>
    <property type="match status" value="1"/>
</dbReference>
<keyword evidence="4" id="KW-0812">Transmembrane</keyword>
<protein>
    <submittedName>
        <fullName evidence="10">Chondroitin 4-sulfotransferase</fullName>
    </submittedName>
</protein>
<proteinExistence type="inferred from homology"/>
<evidence type="ECO:0000256" key="7">
    <source>
        <dbReference type="ARBA" id="ARBA00023136"/>
    </source>
</evidence>
<feature type="chain" id="PRO_5047128122" evidence="9">
    <location>
        <begin position="20"/>
        <end position="398"/>
    </location>
</feature>
<dbReference type="EMBL" id="JBBJCI010000146">
    <property type="protein sequence ID" value="KAK7242215.1"/>
    <property type="molecule type" value="Genomic_DNA"/>
</dbReference>
<evidence type="ECO:0000256" key="9">
    <source>
        <dbReference type="SAM" id="SignalP"/>
    </source>
</evidence>
<keyword evidence="6" id="KW-0333">Golgi apparatus</keyword>
<keyword evidence="11" id="KW-1185">Reference proteome</keyword>
<comment type="subcellular location">
    <subcellularLocation>
        <location evidence="1">Golgi apparatus membrane</location>
        <topology evidence="1">Single-pass type II membrane protein</topology>
    </subcellularLocation>
</comment>
<evidence type="ECO:0000256" key="5">
    <source>
        <dbReference type="ARBA" id="ARBA00022989"/>
    </source>
</evidence>
<dbReference type="Pfam" id="PF03567">
    <property type="entry name" value="Sulfotransfer_2"/>
    <property type="match status" value="1"/>
</dbReference>
<dbReference type="PANTHER" id="PTHR12137">
    <property type="entry name" value="CARBOHYDRATE SULFOTRANSFERASE"/>
    <property type="match status" value="1"/>
</dbReference>
<evidence type="ECO:0000313" key="10">
    <source>
        <dbReference type="EMBL" id="KAK7242215.1"/>
    </source>
</evidence>
<keyword evidence="7" id="KW-0472">Membrane</keyword>
<evidence type="ECO:0000256" key="1">
    <source>
        <dbReference type="ARBA" id="ARBA00004323"/>
    </source>
</evidence>
<dbReference type="Proteomes" id="UP001363151">
    <property type="component" value="Unassembled WGS sequence"/>
</dbReference>
<evidence type="ECO:0000256" key="3">
    <source>
        <dbReference type="ARBA" id="ARBA00022679"/>
    </source>
</evidence>
<evidence type="ECO:0000256" key="4">
    <source>
        <dbReference type="ARBA" id="ARBA00022692"/>
    </source>
</evidence>
<keyword evidence="8" id="KW-0325">Glycoprotein</keyword>